<feature type="region of interest" description="Disordered" evidence="1">
    <location>
        <begin position="363"/>
        <end position="474"/>
    </location>
</feature>
<protein>
    <submittedName>
        <fullName evidence="2">Uncharacterized protein</fullName>
    </submittedName>
</protein>
<feature type="compositionally biased region" description="Acidic residues" evidence="1">
    <location>
        <begin position="447"/>
        <end position="465"/>
    </location>
</feature>
<dbReference type="Proteomes" id="UP000027195">
    <property type="component" value="Unassembled WGS sequence"/>
</dbReference>
<dbReference type="EMBL" id="KL198066">
    <property type="protein sequence ID" value="KDQ10562.1"/>
    <property type="molecule type" value="Genomic_DNA"/>
</dbReference>
<name>A0A067MFA3_BOTB1</name>
<feature type="region of interest" description="Disordered" evidence="1">
    <location>
        <begin position="506"/>
        <end position="601"/>
    </location>
</feature>
<feature type="compositionally biased region" description="Low complexity" evidence="1">
    <location>
        <begin position="387"/>
        <end position="410"/>
    </location>
</feature>
<dbReference type="AlphaFoldDB" id="A0A067MFA3"/>
<feature type="compositionally biased region" description="Low complexity" evidence="1">
    <location>
        <begin position="573"/>
        <end position="585"/>
    </location>
</feature>
<sequence length="621" mass="67433">MEDGLGPFLGLRPRLGPRLLQHGVELASTSLPLPLFPPPHHNLLVSCPPNLFDFPHALPIMQDSYSSPMQSYIAVKDTNRPAIAHASSSLTSVMSQNNSVYANANQIYSDGSSITDFTPTTLGFHRGCVNLHDAMLPNSRDPEWAEAVRTLDHNALWYSRNRTYIDLYMANQYAQSNLKQVLGQMKELTMHTTTLAPLPLQLAPAPAAASECPKPLVPFESYMQLSKDSYKHVRFWKRGQWKAWSDGRNAHIDGGNITMLYVEMEDSEPIDGERASEICEELRRIFRTLNRVGFAAEQFRMLTTDPFRYFMAEAYRQFPEFRLCARHWKLKLAGGTAYSAWYRAIHKAKARAIKIEEELPLKRAASPTPLQDAPPHAKQRRQKAALSSSNQPSSSLKKPTPSSSKAPAAPWYLSAASSSTTPAQLVPERTSASPAGLAPCDKSEPPSETEPETPIPLDDDSESDTNDSSCSIPGSPITCLFAAGSISPRPLASTAKPSIAVVAASGPKAIPRPATAPKTPIASLTTKASTANTATRAPAANPTSTPNPAASAPKLANKAVTRPKPKPKHRVAAAEPPTATPNAQADKGDNDKAHDSRAIFSGECQELMVEAKGQRRRAQGG</sequence>
<feature type="compositionally biased region" description="Basic residues" evidence="1">
    <location>
        <begin position="561"/>
        <end position="571"/>
    </location>
</feature>
<evidence type="ECO:0000313" key="2">
    <source>
        <dbReference type="EMBL" id="KDQ10562.1"/>
    </source>
</evidence>
<dbReference type="OrthoDB" id="3235325at2759"/>
<proteinExistence type="predicted"/>
<accession>A0A067MFA3</accession>
<feature type="compositionally biased region" description="Basic and acidic residues" evidence="1">
    <location>
        <begin position="586"/>
        <end position="597"/>
    </location>
</feature>
<keyword evidence="3" id="KW-1185">Reference proteome</keyword>
<dbReference type="STRING" id="930990.A0A067MFA3"/>
<evidence type="ECO:0000313" key="3">
    <source>
        <dbReference type="Proteomes" id="UP000027195"/>
    </source>
</evidence>
<dbReference type="HOGENOM" id="CLU_547447_0_0_1"/>
<organism evidence="2 3">
    <name type="scientific">Botryobasidium botryosum (strain FD-172 SS1)</name>
    <dbReference type="NCBI Taxonomy" id="930990"/>
    <lineage>
        <taxon>Eukaryota</taxon>
        <taxon>Fungi</taxon>
        <taxon>Dikarya</taxon>
        <taxon>Basidiomycota</taxon>
        <taxon>Agaricomycotina</taxon>
        <taxon>Agaricomycetes</taxon>
        <taxon>Cantharellales</taxon>
        <taxon>Botryobasidiaceae</taxon>
        <taxon>Botryobasidium</taxon>
    </lineage>
</organism>
<feature type="compositionally biased region" description="Low complexity" evidence="1">
    <location>
        <begin position="528"/>
        <end position="553"/>
    </location>
</feature>
<reference evidence="3" key="1">
    <citation type="journal article" date="2014" name="Proc. Natl. Acad. Sci. U.S.A.">
        <title>Extensive sampling of basidiomycete genomes demonstrates inadequacy of the white-rot/brown-rot paradigm for wood decay fungi.</title>
        <authorList>
            <person name="Riley R."/>
            <person name="Salamov A.A."/>
            <person name="Brown D.W."/>
            <person name="Nagy L.G."/>
            <person name="Floudas D."/>
            <person name="Held B.W."/>
            <person name="Levasseur A."/>
            <person name="Lombard V."/>
            <person name="Morin E."/>
            <person name="Otillar R."/>
            <person name="Lindquist E.A."/>
            <person name="Sun H."/>
            <person name="LaButti K.M."/>
            <person name="Schmutz J."/>
            <person name="Jabbour D."/>
            <person name="Luo H."/>
            <person name="Baker S.E."/>
            <person name="Pisabarro A.G."/>
            <person name="Walton J.D."/>
            <person name="Blanchette R.A."/>
            <person name="Henrissat B."/>
            <person name="Martin F."/>
            <person name="Cullen D."/>
            <person name="Hibbett D.S."/>
            <person name="Grigoriev I.V."/>
        </authorList>
    </citation>
    <scope>NUCLEOTIDE SEQUENCE [LARGE SCALE GENOMIC DNA]</scope>
    <source>
        <strain evidence="3">FD-172 SS1</strain>
    </source>
</reference>
<evidence type="ECO:0000256" key="1">
    <source>
        <dbReference type="SAM" id="MobiDB-lite"/>
    </source>
</evidence>
<gene>
    <name evidence="2" type="ORF">BOTBODRAFT_178043</name>
</gene>
<dbReference type="InParanoid" id="A0A067MFA3"/>